<keyword evidence="13" id="KW-1185">Reference proteome</keyword>
<feature type="transmembrane region" description="Helical" evidence="9">
    <location>
        <begin position="60"/>
        <end position="80"/>
    </location>
</feature>
<dbReference type="FunFam" id="3.40.50.300:FF:000287">
    <property type="entry name" value="Multidrug ABC transporter ATP-binding protein"/>
    <property type="match status" value="1"/>
</dbReference>
<evidence type="ECO:0000256" key="5">
    <source>
        <dbReference type="ARBA" id="ARBA00022840"/>
    </source>
</evidence>
<evidence type="ECO:0000259" key="10">
    <source>
        <dbReference type="PROSITE" id="PS50893"/>
    </source>
</evidence>
<dbReference type="Pfam" id="PF00664">
    <property type="entry name" value="ABC_membrane"/>
    <property type="match status" value="1"/>
</dbReference>
<dbReference type="InterPro" id="IPR039421">
    <property type="entry name" value="Type_1_exporter"/>
</dbReference>
<sequence>MSVTRRLINEAMQYKRMFIIGFIILILAVLAELAGPIIAMRIIDDHVRTARSGVIDMEPIYILLALYAAIAVVNAVLSYYQTIYFQNAGSNVIKNLRNNLFVHMQRLPIKYFDNLPAGKVVARITNDTQTILELFTVMVPTYISGIVNILGIIIAIFFFNWKIGLTALVVVPLLFCWLTFYRKLSDQYNHVTREKNSDMNAMLNESINGMTIIQAFNQEQKIQDEFNELNTTYLQNYSRIIQLDSLTSHNLMGTIRALIFAVMIYVFGSTFLSGSDAMTVGMMYVLVDYLTRLFNPMFNMVNNLSVLEQARVSANRVYEMMDENPEVMEDKVMIPAQGKVDFKDVSFAYKDDQYVLKNINIEARRGETIALVGHTGSGKSSIMNLLFRFYDPSHGQILIDGVDSKTVTKQSLRQSMGIVLQDPYLYSGTILSNITLNDPAITRDRAVAALEAVGGDRVIHGLELGIDTPVVEKGSTLSSGQRQLISFARALAFDPAILILDEATASIDSETEEIIQNAMDVLKQGRTTFIIAHRLSTIKNADKIIVLDKGEIIESGDHAALIRHNGQYAKMYRLQSAGSQ</sequence>
<dbReference type="Gene3D" id="1.20.1560.10">
    <property type="entry name" value="ABC transporter type 1, transmembrane domain"/>
    <property type="match status" value="1"/>
</dbReference>
<evidence type="ECO:0000259" key="11">
    <source>
        <dbReference type="PROSITE" id="PS50929"/>
    </source>
</evidence>
<dbReference type="GO" id="GO:0140359">
    <property type="term" value="F:ABC-type transporter activity"/>
    <property type="evidence" value="ECO:0007669"/>
    <property type="project" value="InterPro"/>
</dbReference>
<gene>
    <name evidence="12" type="ORF">ERX29_00045</name>
</gene>
<feature type="transmembrane region" description="Helical" evidence="9">
    <location>
        <begin position="163"/>
        <end position="181"/>
    </location>
</feature>
<dbReference type="SUPFAM" id="SSF90123">
    <property type="entry name" value="ABC transporter transmembrane region"/>
    <property type="match status" value="1"/>
</dbReference>
<dbReference type="GO" id="GO:0016887">
    <property type="term" value="F:ATP hydrolysis activity"/>
    <property type="evidence" value="ECO:0007669"/>
    <property type="project" value="InterPro"/>
</dbReference>
<dbReference type="InterPro" id="IPR003593">
    <property type="entry name" value="AAA+_ATPase"/>
</dbReference>
<accession>A0A4R6BXT3</accession>
<name>A0A4R6BXT3_9STAP</name>
<keyword evidence="4" id="KW-0547">Nucleotide-binding</keyword>
<dbReference type="CDD" id="cd18544">
    <property type="entry name" value="ABC_6TM_TmrA_like"/>
    <property type="match status" value="1"/>
</dbReference>
<dbReference type="CDD" id="cd03254">
    <property type="entry name" value="ABCC_Glucan_exporter_like"/>
    <property type="match status" value="1"/>
</dbReference>
<dbReference type="InterPro" id="IPR027417">
    <property type="entry name" value="P-loop_NTPase"/>
</dbReference>
<keyword evidence="7 9" id="KW-0472">Membrane</keyword>
<dbReference type="RefSeq" id="WP_133442632.1">
    <property type="nucleotide sequence ID" value="NZ_SCWB01000001.1"/>
</dbReference>
<feature type="transmembrane region" description="Helical" evidence="9">
    <location>
        <begin position="258"/>
        <end position="287"/>
    </location>
</feature>
<dbReference type="GO" id="GO:0034040">
    <property type="term" value="F:ATPase-coupled lipid transmembrane transporter activity"/>
    <property type="evidence" value="ECO:0007669"/>
    <property type="project" value="TreeGrafter"/>
</dbReference>
<keyword evidence="2" id="KW-0813">Transport</keyword>
<keyword evidence="3 9" id="KW-0812">Transmembrane</keyword>
<feature type="domain" description="ABC transporter" evidence="10">
    <location>
        <begin position="340"/>
        <end position="574"/>
    </location>
</feature>
<protein>
    <submittedName>
        <fullName evidence="12">ABC transporter ATP-binding protein</fullName>
    </submittedName>
</protein>
<dbReference type="OrthoDB" id="9770415at2"/>
<reference evidence="12 13" key="1">
    <citation type="submission" date="2019-01" db="EMBL/GenBank/DDBJ databases">
        <title>Draft genome sequences of the type strains of six Macrococcus species.</title>
        <authorList>
            <person name="Mazhar S."/>
            <person name="Altermann E."/>
            <person name="Hill C."/>
            <person name="Mcauliffe O."/>
        </authorList>
    </citation>
    <scope>NUCLEOTIDE SEQUENCE [LARGE SCALE GENOMIC DNA]</scope>
    <source>
        <strain evidence="12 13">CCM4815</strain>
    </source>
</reference>
<organism evidence="12 13">
    <name type="scientific">Macrococcus lamae</name>
    <dbReference type="NCBI Taxonomy" id="198484"/>
    <lineage>
        <taxon>Bacteria</taxon>
        <taxon>Bacillati</taxon>
        <taxon>Bacillota</taxon>
        <taxon>Bacilli</taxon>
        <taxon>Bacillales</taxon>
        <taxon>Staphylococcaceae</taxon>
        <taxon>Macrococcus</taxon>
    </lineage>
</organism>
<dbReference type="AlphaFoldDB" id="A0A4R6BXT3"/>
<evidence type="ECO:0000256" key="8">
    <source>
        <dbReference type="ARBA" id="ARBA00025074"/>
    </source>
</evidence>
<dbReference type="InterPro" id="IPR003439">
    <property type="entry name" value="ABC_transporter-like_ATP-bd"/>
</dbReference>
<comment type="function">
    <text evidence="8">May be involved in multidrug export. Transmembrane domains (TMD) form a pore in the cell membrane and the ATP-binding domain (NBD) is responsible for energy generation.</text>
</comment>
<dbReference type="GO" id="GO:0005524">
    <property type="term" value="F:ATP binding"/>
    <property type="evidence" value="ECO:0007669"/>
    <property type="project" value="UniProtKB-KW"/>
</dbReference>
<evidence type="ECO:0000256" key="9">
    <source>
        <dbReference type="SAM" id="Phobius"/>
    </source>
</evidence>
<dbReference type="PANTHER" id="PTHR24221">
    <property type="entry name" value="ATP-BINDING CASSETTE SUB-FAMILY B"/>
    <property type="match status" value="1"/>
</dbReference>
<evidence type="ECO:0000256" key="2">
    <source>
        <dbReference type="ARBA" id="ARBA00022448"/>
    </source>
</evidence>
<comment type="caution">
    <text evidence="12">The sequence shown here is derived from an EMBL/GenBank/DDBJ whole genome shotgun (WGS) entry which is preliminary data.</text>
</comment>
<evidence type="ECO:0000256" key="6">
    <source>
        <dbReference type="ARBA" id="ARBA00022989"/>
    </source>
</evidence>
<dbReference type="Proteomes" id="UP000294802">
    <property type="component" value="Unassembled WGS sequence"/>
</dbReference>
<dbReference type="SUPFAM" id="SSF52540">
    <property type="entry name" value="P-loop containing nucleoside triphosphate hydrolases"/>
    <property type="match status" value="1"/>
</dbReference>
<feature type="transmembrane region" description="Helical" evidence="9">
    <location>
        <begin position="20"/>
        <end position="40"/>
    </location>
</feature>
<dbReference type="InterPro" id="IPR036640">
    <property type="entry name" value="ABC1_TM_sf"/>
</dbReference>
<feature type="transmembrane region" description="Helical" evidence="9">
    <location>
        <begin position="131"/>
        <end position="157"/>
    </location>
</feature>
<evidence type="ECO:0000313" key="13">
    <source>
        <dbReference type="Proteomes" id="UP000294802"/>
    </source>
</evidence>
<dbReference type="GO" id="GO:0005886">
    <property type="term" value="C:plasma membrane"/>
    <property type="evidence" value="ECO:0007669"/>
    <property type="project" value="UniProtKB-SubCell"/>
</dbReference>
<evidence type="ECO:0000256" key="1">
    <source>
        <dbReference type="ARBA" id="ARBA00004651"/>
    </source>
</evidence>
<feature type="domain" description="ABC transmembrane type-1" evidence="11">
    <location>
        <begin position="19"/>
        <end position="309"/>
    </location>
</feature>
<evidence type="ECO:0000313" key="12">
    <source>
        <dbReference type="EMBL" id="TDM13030.1"/>
    </source>
</evidence>
<dbReference type="PANTHER" id="PTHR24221:SF430">
    <property type="entry name" value="MULTIDRUG RESISTANCE ABC TRANSPORTER ATP-BINDING_PERMEASE PROTEIN YHEH-RELATED"/>
    <property type="match status" value="1"/>
</dbReference>
<keyword evidence="6 9" id="KW-1133">Transmembrane helix</keyword>
<dbReference type="InterPro" id="IPR017871">
    <property type="entry name" value="ABC_transporter-like_CS"/>
</dbReference>
<dbReference type="EMBL" id="SCWB01000001">
    <property type="protein sequence ID" value="TDM13030.1"/>
    <property type="molecule type" value="Genomic_DNA"/>
</dbReference>
<evidence type="ECO:0000256" key="4">
    <source>
        <dbReference type="ARBA" id="ARBA00022741"/>
    </source>
</evidence>
<dbReference type="Gene3D" id="3.40.50.300">
    <property type="entry name" value="P-loop containing nucleotide triphosphate hydrolases"/>
    <property type="match status" value="1"/>
</dbReference>
<dbReference type="PROSITE" id="PS50929">
    <property type="entry name" value="ABC_TM1F"/>
    <property type="match status" value="1"/>
</dbReference>
<dbReference type="Pfam" id="PF00005">
    <property type="entry name" value="ABC_tran"/>
    <property type="match status" value="1"/>
</dbReference>
<evidence type="ECO:0000256" key="7">
    <source>
        <dbReference type="ARBA" id="ARBA00023136"/>
    </source>
</evidence>
<proteinExistence type="predicted"/>
<evidence type="ECO:0000256" key="3">
    <source>
        <dbReference type="ARBA" id="ARBA00022692"/>
    </source>
</evidence>
<dbReference type="InterPro" id="IPR011527">
    <property type="entry name" value="ABC1_TM_dom"/>
</dbReference>
<comment type="subcellular location">
    <subcellularLocation>
        <location evidence="1">Cell membrane</location>
        <topology evidence="1">Multi-pass membrane protein</topology>
    </subcellularLocation>
</comment>
<keyword evidence="5 12" id="KW-0067">ATP-binding</keyword>
<dbReference type="PROSITE" id="PS00211">
    <property type="entry name" value="ABC_TRANSPORTER_1"/>
    <property type="match status" value="1"/>
</dbReference>
<dbReference type="SMART" id="SM00382">
    <property type="entry name" value="AAA"/>
    <property type="match status" value="1"/>
</dbReference>
<dbReference type="PROSITE" id="PS50893">
    <property type="entry name" value="ABC_TRANSPORTER_2"/>
    <property type="match status" value="1"/>
</dbReference>